<dbReference type="RefSeq" id="XP_005821329.1">
    <property type="nucleotide sequence ID" value="XM_005821272.1"/>
</dbReference>
<name>L1IEM6_GUITC</name>
<gene>
    <name evidence="2" type="ORF">GUITHDRAFT_119441</name>
</gene>
<dbReference type="AlphaFoldDB" id="L1IEM6"/>
<reference evidence="2 4" key="1">
    <citation type="journal article" date="2012" name="Nature">
        <title>Algal genomes reveal evolutionary mosaicism and the fate of nucleomorphs.</title>
        <authorList>
            <consortium name="DOE Joint Genome Institute"/>
            <person name="Curtis B.A."/>
            <person name="Tanifuji G."/>
            <person name="Burki F."/>
            <person name="Gruber A."/>
            <person name="Irimia M."/>
            <person name="Maruyama S."/>
            <person name="Arias M.C."/>
            <person name="Ball S.G."/>
            <person name="Gile G.H."/>
            <person name="Hirakawa Y."/>
            <person name="Hopkins J.F."/>
            <person name="Kuo A."/>
            <person name="Rensing S.A."/>
            <person name="Schmutz J."/>
            <person name="Symeonidi A."/>
            <person name="Elias M."/>
            <person name="Eveleigh R.J."/>
            <person name="Herman E.K."/>
            <person name="Klute M.J."/>
            <person name="Nakayama T."/>
            <person name="Obornik M."/>
            <person name="Reyes-Prieto A."/>
            <person name="Armbrust E.V."/>
            <person name="Aves S.J."/>
            <person name="Beiko R.G."/>
            <person name="Coutinho P."/>
            <person name="Dacks J.B."/>
            <person name="Durnford D.G."/>
            <person name="Fast N.M."/>
            <person name="Green B.R."/>
            <person name="Grisdale C.J."/>
            <person name="Hempel F."/>
            <person name="Henrissat B."/>
            <person name="Hoppner M.P."/>
            <person name="Ishida K."/>
            <person name="Kim E."/>
            <person name="Koreny L."/>
            <person name="Kroth P.G."/>
            <person name="Liu Y."/>
            <person name="Malik S.B."/>
            <person name="Maier U.G."/>
            <person name="McRose D."/>
            <person name="Mock T."/>
            <person name="Neilson J.A."/>
            <person name="Onodera N.T."/>
            <person name="Poole A.M."/>
            <person name="Pritham E.J."/>
            <person name="Richards T.A."/>
            <person name="Rocap G."/>
            <person name="Roy S.W."/>
            <person name="Sarai C."/>
            <person name="Schaack S."/>
            <person name="Shirato S."/>
            <person name="Slamovits C.H."/>
            <person name="Spencer D.F."/>
            <person name="Suzuki S."/>
            <person name="Worden A.Z."/>
            <person name="Zauner S."/>
            <person name="Barry K."/>
            <person name="Bell C."/>
            <person name="Bharti A.K."/>
            <person name="Crow J.A."/>
            <person name="Grimwood J."/>
            <person name="Kramer R."/>
            <person name="Lindquist E."/>
            <person name="Lucas S."/>
            <person name="Salamov A."/>
            <person name="McFadden G.I."/>
            <person name="Lane C.E."/>
            <person name="Keeling P.J."/>
            <person name="Gray M.W."/>
            <person name="Grigoriev I.V."/>
            <person name="Archibald J.M."/>
        </authorList>
    </citation>
    <scope>NUCLEOTIDE SEQUENCE</scope>
    <source>
        <strain evidence="2 4">CCMP2712</strain>
    </source>
</reference>
<evidence type="ECO:0000313" key="2">
    <source>
        <dbReference type="EMBL" id="EKX34349.1"/>
    </source>
</evidence>
<dbReference type="EnsemblProtists" id="EKX34349">
    <property type="protein sequence ID" value="EKX34349"/>
    <property type="gene ID" value="GUITHDRAFT_119441"/>
</dbReference>
<accession>L1IEM6</accession>
<dbReference type="EMBL" id="JH993111">
    <property type="protein sequence ID" value="EKX34349.1"/>
    <property type="molecule type" value="Genomic_DNA"/>
</dbReference>
<dbReference type="KEGG" id="gtt:GUITHDRAFT_119441"/>
<keyword evidence="4" id="KW-1185">Reference proteome</keyword>
<evidence type="ECO:0000313" key="4">
    <source>
        <dbReference type="Proteomes" id="UP000011087"/>
    </source>
</evidence>
<sequence length="349" mass="39343">MLDAHMATNEMNPTRYLVLGLAFSWFAALVAPCHGFGIPPALESSHAWLQSNLVPVRDLNLLASRSRLSALSATRMGLGPRPSRRILPIFSAARGRVRISAISSGKAYVTEVCDMLGIDAANATSNVYVIALELQKKDMETELQLQKKDMEKELQLQKKDMETELQQQKKDMEKELQQQKKDMETQLQQLANYYKCQLSFLTQRKVVQIVEYSEDGALQSMLSKKDLNAMLKGDISMTAVNRLLKDEEHARFRRKVWETIGVPQDLVIPTFDSKTMLYGQLSEVIHGSSGKYVYLPSNAGELEIRFFGEVSKLFEKDVDYFDVVSVNAGETLEADFPPKNQTNSSGYSR</sequence>
<organism evidence="2">
    <name type="scientific">Guillardia theta (strain CCMP2712)</name>
    <name type="common">Cryptophyte</name>
    <dbReference type="NCBI Taxonomy" id="905079"/>
    <lineage>
        <taxon>Eukaryota</taxon>
        <taxon>Cryptophyceae</taxon>
        <taxon>Pyrenomonadales</taxon>
        <taxon>Geminigeraceae</taxon>
        <taxon>Guillardia</taxon>
    </lineage>
</organism>
<feature type="coiled-coil region" evidence="1">
    <location>
        <begin position="129"/>
        <end position="193"/>
    </location>
</feature>
<reference evidence="3" key="3">
    <citation type="submission" date="2015-06" db="UniProtKB">
        <authorList>
            <consortium name="EnsemblProtists"/>
        </authorList>
    </citation>
    <scope>IDENTIFICATION</scope>
</reference>
<proteinExistence type="predicted"/>
<evidence type="ECO:0000313" key="3">
    <source>
        <dbReference type="EnsemblProtists" id="EKX34349"/>
    </source>
</evidence>
<keyword evidence="1" id="KW-0175">Coiled coil</keyword>
<dbReference type="GeneID" id="17291125"/>
<protein>
    <submittedName>
        <fullName evidence="2 3">Uncharacterized protein</fullName>
    </submittedName>
</protein>
<reference evidence="4" key="2">
    <citation type="submission" date="2012-11" db="EMBL/GenBank/DDBJ databases">
        <authorList>
            <person name="Kuo A."/>
            <person name="Curtis B.A."/>
            <person name="Tanifuji G."/>
            <person name="Burki F."/>
            <person name="Gruber A."/>
            <person name="Irimia M."/>
            <person name="Maruyama S."/>
            <person name="Arias M.C."/>
            <person name="Ball S.G."/>
            <person name="Gile G.H."/>
            <person name="Hirakawa Y."/>
            <person name="Hopkins J.F."/>
            <person name="Rensing S.A."/>
            <person name="Schmutz J."/>
            <person name="Symeonidi A."/>
            <person name="Elias M."/>
            <person name="Eveleigh R.J."/>
            <person name="Herman E.K."/>
            <person name="Klute M.J."/>
            <person name="Nakayama T."/>
            <person name="Obornik M."/>
            <person name="Reyes-Prieto A."/>
            <person name="Armbrust E.V."/>
            <person name="Aves S.J."/>
            <person name="Beiko R.G."/>
            <person name="Coutinho P."/>
            <person name="Dacks J.B."/>
            <person name="Durnford D.G."/>
            <person name="Fast N.M."/>
            <person name="Green B.R."/>
            <person name="Grisdale C."/>
            <person name="Hempe F."/>
            <person name="Henrissat B."/>
            <person name="Hoppner M.P."/>
            <person name="Ishida K.-I."/>
            <person name="Kim E."/>
            <person name="Koreny L."/>
            <person name="Kroth P.G."/>
            <person name="Liu Y."/>
            <person name="Malik S.-B."/>
            <person name="Maier U.G."/>
            <person name="McRose D."/>
            <person name="Mock T."/>
            <person name="Neilson J.A."/>
            <person name="Onodera N.T."/>
            <person name="Poole A.M."/>
            <person name="Pritham E.J."/>
            <person name="Richards T.A."/>
            <person name="Rocap G."/>
            <person name="Roy S.W."/>
            <person name="Sarai C."/>
            <person name="Schaack S."/>
            <person name="Shirato S."/>
            <person name="Slamovits C.H."/>
            <person name="Spencer D.F."/>
            <person name="Suzuki S."/>
            <person name="Worden A.Z."/>
            <person name="Zauner S."/>
            <person name="Barry K."/>
            <person name="Bell C."/>
            <person name="Bharti A.K."/>
            <person name="Crow J.A."/>
            <person name="Grimwood J."/>
            <person name="Kramer R."/>
            <person name="Lindquist E."/>
            <person name="Lucas S."/>
            <person name="Salamov A."/>
            <person name="McFadden G.I."/>
            <person name="Lane C.E."/>
            <person name="Keeling P.J."/>
            <person name="Gray M.W."/>
            <person name="Grigoriev I.V."/>
            <person name="Archibald J.M."/>
        </authorList>
    </citation>
    <scope>NUCLEOTIDE SEQUENCE</scope>
    <source>
        <strain evidence="4">CCMP2712</strain>
    </source>
</reference>
<dbReference type="PaxDb" id="55529-EKX34349"/>
<dbReference type="HOGENOM" id="CLU_853775_0_0_1"/>
<dbReference type="Proteomes" id="UP000011087">
    <property type="component" value="Unassembled WGS sequence"/>
</dbReference>
<evidence type="ECO:0000256" key="1">
    <source>
        <dbReference type="SAM" id="Coils"/>
    </source>
</evidence>